<proteinExistence type="predicted"/>
<dbReference type="EMBL" id="MNPL01023331">
    <property type="protein sequence ID" value="OQR68780.1"/>
    <property type="molecule type" value="Genomic_DNA"/>
</dbReference>
<sequence length="367" mass="42027">MSGTPDRFRVLLTFLRVDRHCLVNDGSDFYRELVKTDEQEEKFMTNIDPVRKLLENGSSVMKVFSGLKARYDITHTENELFDVLSGDYEDQELLKNYGVSELHKTYEDFQVVEDDEAVWSHRSIDDTIDVRSCPAMDVCLLVDDFDNPIGFASKDNCCALVNNGKGFVHHFLSVGALVNGPFAGAVYAAKQTLLSELRLTDKQLPSDMFLHFGRFKFKMESSESEFENQLVHLVVAFTKEPVDFQPNQANMQAEWFTLGQLKSFYERSPDAMVPFFRVLYEQQYLHMLMTDCVIENKPNSRLIIDLNNPPPMGTFAVNDAPPDDISHEHILEEPESKHYATLPASFPEEEIFAEAPFEEAENLDRAY</sequence>
<organism evidence="1 2">
    <name type="scientific">Tropilaelaps mercedesae</name>
    <dbReference type="NCBI Taxonomy" id="418985"/>
    <lineage>
        <taxon>Eukaryota</taxon>
        <taxon>Metazoa</taxon>
        <taxon>Ecdysozoa</taxon>
        <taxon>Arthropoda</taxon>
        <taxon>Chelicerata</taxon>
        <taxon>Arachnida</taxon>
        <taxon>Acari</taxon>
        <taxon>Parasitiformes</taxon>
        <taxon>Mesostigmata</taxon>
        <taxon>Gamasina</taxon>
        <taxon>Dermanyssoidea</taxon>
        <taxon>Laelapidae</taxon>
        <taxon>Tropilaelaps</taxon>
    </lineage>
</organism>
<dbReference type="Gene3D" id="3.90.79.10">
    <property type="entry name" value="Nucleoside Triphosphate Pyrophosphohydrolase"/>
    <property type="match status" value="1"/>
</dbReference>
<accession>A0A1V9X5A7</accession>
<name>A0A1V9X5A7_9ACAR</name>
<comment type="caution">
    <text evidence="1">The sequence shown here is derived from an EMBL/GenBank/DDBJ whole genome shotgun (WGS) entry which is preliminary data.</text>
</comment>
<keyword evidence="2" id="KW-1185">Reference proteome</keyword>
<gene>
    <name evidence="1" type="ORF">BIW11_04497</name>
</gene>
<evidence type="ECO:0000313" key="1">
    <source>
        <dbReference type="EMBL" id="OQR68780.1"/>
    </source>
</evidence>
<dbReference type="InParanoid" id="A0A1V9X5A7"/>
<dbReference type="Proteomes" id="UP000192247">
    <property type="component" value="Unassembled WGS sequence"/>
</dbReference>
<protein>
    <submittedName>
        <fullName evidence="1">Uncharacterized protein</fullName>
    </submittedName>
</protein>
<reference evidence="1 2" key="1">
    <citation type="journal article" date="2017" name="Gigascience">
        <title>Draft genome of the honey bee ectoparasitic mite, Tropilaelaps mercedesae, is shaped by the parasitic life history.</title>
        <authorList>
            <person name="Dong X."/>
            <person name="Armstrong S.D."/>
            <person name="Xia D."/>
            <person name="Makepeace B.L."/>
            <person name="Darby A.C."/>
            <person name="Kadowaki T."/>
        </authorList>
    </citation>
    <scope>NUCLEOTIDE SEQUENCE [LARGE SCALE GENOMIC DNA]</scope>
    <source>
        <strain evidence="1">Wuxi-XJTLU</strain>
    </source>
</reference>
<evidence type="ECO:0000313" key="2">
    <source>
        <dbReference type="Proteomes" id="UP000192247"/>
    </source>
</evidence>
<dbReference type="AlphaFoldDB" id="A0A1V9X5A7"/>